<dbReference type="Pfam" id="PF14543">
    <property type="entry name" value="TAXi_N"/>
    <property type="match status" value="1"/>
</dbReference>
<dbReference type="EMBL" id="JBBNAF010000010">
    <property type="protein sequence ID" value="KAK9107362.1"/>
    <property type="molecule type" value="Genomic_DNA"/>
</dbReference>
<feature type="signal peptide" evidence="4">
    <location>
        <begin position="1"/>
        <end position="22"/>
    </location>
</feature>
<dbReference type="PANTHER" id="PTHR47967:SF60">
    <property type="entry name" value="PROTEIN ASPARTIC PROTEASE IN GUARD CELL 1-LIKE"/>
    <property type="match status" value="1"/>
</dbReference>
<feature type="chain" id="PRO_5042937288" description="Xylanase inhibitor N-terminal domain-containing protein" evidence="4">
    <location>
        <begin position="23"/>
        <end position="150"/>
    </location>
</feature>
<organism evidence="6 7">
    <name type="scientific">Stephania yunnanensis</name>
    <dbReference type="NCBI Taxonomy" id="152371"/>
    <lineage>
        <taxon>Eukaryota</taxon>
        <taxon>Viridiplantae</taxon>
        <taxon>Streptophyta</taxon>
        <taxon>Embryophyta</taxon>
        <taxon>Tracheophyta</taxon>
        <taxon>Spermatophyta</taxon>
        <taxon>Magnoliopsida</taxon>
        <taxon>Ranunculales</taxon>
        <taxon>Menispermaceae</taxon>
        <taxon>Menispermoideae</taxon>
        <taxon>Cissampelideae</taxon>
        <taxon>Stephania</taxon>
    </lineage>
</organism>
<dbReference type="InterPro" id="IPR021109">
    <property type="entry name" value="Peptidase_aspartic_dom_sf"/>
</dbReference>
<gene>
    <name evidence="6" type="ORF">Syun_023373</name>
</gene>
<keyword evidence="2" id="KW-0645">Protease</keyword>
<dbReference type="Proteomes" id="UP001420932">
    <property type="component" value="Unassembled WGS sequence"/>
</dbReference>
<keyword evidence="3" id="KW-0378">Hydrolase</keyword>
<dbReference type="GO" id="GO:0006508">
    <property type="term" value="P:proteolysis"/>
    <property type="evidence" value="ECO:0007669"/>
    <property type="project" value="UniProtKB-KW"/>
</dbReference>
<sequence length="150" mass="16361">MHTWHPHRVASASICCSLNVFACRNNSCLYQVSYGDGSYTIGDCISETQTFNDDASVDNIAIGCGHNIEGLFVGAAGVYKGVRDMFRGVRGVAGGWKGGAVRHVLRSESAGECERAYVELAFRWAKSVRLPARNYLVLKVPTINMSINLK</sequence>
<protein>
    <recommendedName>
        <fullName evidence="5">Xylanase inhibitor N-terminal domain-containing protein</fullName>
    </recommendedName>
</protein>
<comment type="similarity">
    <text evidence="1">Belongs to the peptidase A1 family.</text>
</comment>
<feature type="domain" description="Xylanase inhibitor N-terminal" evidence="5">
    <location>
        <begin position="16"/>
        <end position="78"/>
    </location>
</feature>
<dbReference type="GO" id="GO:0008233">
    <property type="term" value="F:peptidase activity"/>
    <property type="evidence" value="ECO:0007669"/>
    <property type="project" value="UniProtKB-KW"/>
</dbReference>
<keyword evidence="7" id="KW-1185">Reference proteome</keyword>
<evidence type="ECO:0000313" key="7">
    <source>
        <dbReference type="Proteomes" id="UP001420932"/>
    </source>
</evidence>
<evidence type="ECO:0000256" key="4">
    <source>
        <dbReference type="SAM" id="SignalP"/>
    </source>
</evidence>
<proteinExistence type="inferred from homology"/>
<dbReference type="InterPro" id="IPR051708">
    <property type="entry name" value="Plant_Aspart_Prot_A1"/>
</dbReference>
<dbReference type="AlphaFoldDB" id="A0AAP0FC20"/>
<evidence type="ECO:0000256" key="1">
    <source>
        <dbReference type="ARBA" id="ARBA00007447"/>
    </source>
</evidence>
<evidence type="ECO:0000259" key="5">
    <source>
        <dbReference type="Pfam" id="PF14543"/>
    </source>
</evidence>
<reference evidence="6 7" key="1">
    <citation type="submission" date="2024-01" db="EMBL/GenBank/DDBJ databases">
        <title>Genome assemblies of Stephania.</title>
        <authorList>
            <person name="Yang L."/>
        </authorList>
    </citation>
    <scope>NUCLEOTIDE SEQUENCE [LARGE SCALE GENOMIC DNA]</scope>
    <source>
        <strain evidence="6">YNDBR</strain>
        <tissue evidence="6">Leaf</tissue>
    </source>
</reference>
<keyword evidence="4" id="KW-0732">Signal</keyword>
<evidence type="ECO:0000313" key="6">
    <source>
        <dbReference type="EMBL" id="KAK9107362.1"/>
    </source>
</evidence>
<accession>A0AAP0FC20</accession>
<dbReference type="InterPro" id="IPR032861">
    <property type="entry name" value="TAXi_N"/>
</dbReference>
<dbReference type="Gene3D" id="2.40.70.10">
    <property type="entry name" value="Acid Proteases"/>
    <property type="match status" value="1"/>
</dbReference>
<comment type="caution">
    <text evidence="6">The sequence shown here is derived from an EMBL/GenBank/DDBJ whole genome shotgun (WGS) entry which is preliminary data.</text>
</comment>
<dbReference type="PANTHER" id="PTHR47967">
    <property type="entry name" value="OS07G0603500 PROTEIN-RELATED"/>
    <property type="match status" value="1"/>
</dbReference>
<name>A0AAP0FC20_9MAGN</name>
<dbReference type="SUPFAM" id="SSF50630">
    <property type="entry name" value="Acid proteases"/>
    <property type="match status" value="1"/>
</dbReference>
<evidence type="ECO:0000256" key="2">
    <source>
        <dbReference type="ARBA" id="ARBA00022670"/>
    </source>
</evidence>
<evidence type="ECO:0000256" key="3">
    <source>
        <dbReference type="ARBA" id="ARBA00022801"/>
    </source>
</evidence>